<accession>F3GC96</accession>
<protein>
    <submittedName>
        <fullName evidence="1">Uncharacterized protein</fullName>
    </submittedName>
</protein>
<dbReference type="Proteomes" id="UP000004986">
    <property type="component" value="Unassembled WGS sequence"/>
</dbReference>
<keyword evidence="2" id="KW-1185">Reference proteome</keyword>
<gene>
    <name evidence="1" type="ORF">PSYPI_20940</name>
</gene>
<dbReference type="HOGENOM" id="CLU_1946983_0_0_6"/>
<comment type="caution">
    <text evidence="1">The sequence shown here is derived from an EMBL/GenBank/DDBJ whole genome shotgun (WGS) entry which is preliminary data.</text>
</comment>
<proteinExistence type="predicted"/>
<reference evidence="1 2" key="1">
    <citation type="journal article" date="2011" name="PLoS Pathog.">
        <title>Dynamic evolution of pathogenicity revealed by sequencing and comparative genomics of 19 Pseudomonas syringae isolates.</title>
        <authorList>
            <person name="Baltrus D.A."/>
            <person name="Nishimura M.T."/>
            <person name="Romanchuk A."/>
            <person name="Chang J.H."/>
            <person name="Mukhtar M.S."/>
            <person name="Cherkis K."/>
            <person name="Roach J."/>
            <person name="Grant S.R."/>
            <person name="Jones C.D."/>
            <person name="Dangl J.L."/>
        </authorList>
    </citation>
    <scope>NUCLEOTIDE SEQUENCE [LARGE SCALE GENOMIC DNA]</scope>
    <source>
        <strain evidence="1 2">1704B</strain>
    </source>
</reference>
<dbReference type="BioCyc" id="PSYR629263:G11X0-4093-MONOMER"/>
<dbReference type="AlphaFoldDB" id="F3GC96"/>
<evidence type="ECO:0000313" key="2">
    <source>
        <dbReference type="Proteomes" id="UP000004986"/>
    </source>
</evidence>
<organism evidence="1 2">
    <name type="scientific">Pseudomonas syringae pv. pisi str. 1704B</name>
    <dbReference type="NCBI Taxonomy" id="629263"/>
    <lineage>
        <taxon>Bacteria</taxon>
        <taxon>Pseudomonadati</taxon>
        <taxon>Pseudomonadota</taxon>
        <taxon>Gammaproteobacteria</taxon>
        <taxon>Pseudomonadales</taxon>
        <taxon>Pseudomonadaceae</taxon>
        <taxon>Pseudomonas</taxon>
        <taxon>Pseudomonas syringae</taxon>
    </lineage>
</organism>
<evidence type="ECO:0000313" key="1">
    <source>
        <dbReference type="EMBL" id="EGH44696.1"/>
    </source>
</evidence>
<dbReference type="EMBL" id="AEAI01001051">
    <property type="protein sequence ID" value="EGH44696.1"/>
    <property type="molecule type" value="Genomic_DNA"/>
</dbReference>
<name>F3GC96_PSESJ</name>
<sequence>MIQALTKLFQRGADAGKVKPVTWTVKPFVSAFFAGRQEIQFHERFDTELRLVQCQVPCVFAERRQKCLRTPMNNQLMSQRQRSTRCGCVDWDFSLFIKAHSGNQPAIEVLKLPAESRHSRPWNRIIFMK</sequence>